<dbReference type="Gene3D" id="3.40.190.10">
    <property type="entry name" value="Periplasmic binding protein-like II"/>
    <property type="match status" value="2"/>
</dbReference>
<dbReference type="SUPFAM" id="SSF53850">
    <property type="entry name" value="Periplasmic binding protein-like II"/>
    <property type="match status" value="1"/>
</dbReference>
<evidence type="ECO:0000256" key="2">
    <source>
        <dbReference type="ARBA" id="ARBA00023015"/>
    </source>
</evidence>
<dbReference type="Pfam" id="PF03466">
    <property type="entry name" value="LysR_substrate"/>
    <property type="match status" value="1"/>
</dbReference>
<dbReference type="GO" id="GO:0032993">
    <property type="term" value="C:protein-DNA complex"/>
    <property type="evidence" value="ECO:0007669"/>
    <property type="project" value="TreeGrafter"/>
</dbReference>
<keyword evidence="4" id="KW-0804">Transcription</keyword>
<organism evidence="6 7">
    <name type="scientific">Actinomadura namibiensis</name>
    <dbReference type="NCBI Taxonomy" id="182080"/>
    <lineage>
        <taxon>Bacteria</taxon>
        <taxon>Bacillati</taxon>
        <taxon>Actinomycetota</taxon>
        <taxon>Actinomycetes</taxon>
        <taxon>Streptosporangiales</taxon>
        <taxon>Thermomonosporaceae</taxon>
        <taxon>Actinomadura</taxon>
    </lineage>
</organism>
<dbReference type="PRINTS" id="PR00039">
    <property type="entry name" value="HTHLYSR"/>
</dbReference>
<protein>
    <submittedName>
        <fullName evidence="6">DNA-binding transcriptional LysR family regulator</fullName>
    </submittedName>
</protein>
<proteinExistence type="inferred from homology"/>
<dbReference type="PANTHER" id="PTHR30346">
    <property type="entry name" value="TRANSCRIPTIONAL DUAL REGULATOR HCAR-RELATED"/>
    <property type="match status" value="1"/>
</dbReference>
<dbReference type="CDD" id="cd08414">
    <property type="entry name" value="PBP2_LTTR_aromatics_like"/>
    <property type="match status" value="1"/>
</dbReference>
<comment type="similarity">
    <text evidence="1">Belongs to the LysR transcriptional regulatory family.</text>
</comment>
<dbReference type="EMBL" id="JACJIA010000010">
    <property type="protein sequence ID" value="MBA8954853.1"/>
    <property type="molecule type" value="Genomic_DNA"/>
</dbReference>
<dbReference type="GO" id="GO:0003677">
    <property type="term" value="F:DNA binding"/>
    <property type="evidence" value="ECO:0007669"/>
    <property type="project" value="UniProtKB-KW"/>
</dbReference>
<keyword evidence="2" id="KW-0805">Transcription regulation</keyword>
<dbReference type="FunFam" id="1.10.10.10:FF:000001">
    <property type="entry name" value="LysR family transcriptional regulator"/>
    <property type="match status" value="1"/>
</dbReference>
<dbReference type="PANTHER" id="PTHR30346:SF0">
    <property type="entry name" value="HCA OPERON TRANSCRIPTIONAL ACTIVATOR HCAR"/>
    <property type="match status" value="1"/>
</dbReference>
<evidence type="ECO:0000313" key="7">
    <source>
        <dbReference type="Proteomes" id="UP000572680"/>
    </source>
</evidence>
<evidence type="ECO:0000256" key="4">
    <source>
        <dbReference type="ARBA" id="ARBA00023163"/>
    </source>
</evidence>
<dbReference type="RefSeq" id="WP_182846891.1">
    <property type="nucleotide sequence ID" value="NZ_BAAALP010000020.1"/>
</dbReference>
<evidence type="ECO:0000256" key="1">
    <source>
        <dbReference type="ARBA" id="ARBA00009437"/>
    </source>
</evidence>
<dbReference type="InterPro" id="IPR005119">
    <property type="entry name" value="LysR_subst-bd"/>
</dbReference>
<dbReference type="Pfam" id="PF00126">
    <property type="entry name" value="HTH_1"/>
    <property type="match status" value="1"/>
</dbReference>
<dbReference type="GO" id="GO:0003700">
    <property type="term" value="F:DNA-binding transcription factor activity"/>
    <property type="evidence" value="ECO:0007669"/>
    <property type="project" value="InterPro"/>
</dbReference>
<feature type="domain" description="HTH lysR-type" evidence="5">
    <location>
        <begin position="1"/>
        <end position="58"/>
    </location>
</feature>
<keyword evidence="7" id="KW-1185">Reference proteome</keyword>
<dbReference type="Proteomes" id="UP000572680">
    <property type="component" value="Unassembled WGS sequence"/>
</dbReference>
<dbReference type="AlphaFoldDB" id="A0A7W3QQ51"/>
<keyword evidence="3 6" id="KW-0238">DNA-binding</keyword>
<dbReference type="Gene3D" id="1.10.10.10">
    <property type="entry name" value="Winged helix-like DNA-binding domain superfamily/Winged helix DNA-binding domain"/>
    <property type="match status" value="1"/>
</dbReference>
<dbReference type="SUPFAM" id="SSF46785">
    <property type="entry name" value="Winged helix' DNA-binding domain"/>
    <property type="match status" value="1"/>
</dbReference>
<sequence length="300" mass="33151">MNWQELETFLTLAEELHFGRAAERLHVSRARVSQMTKALERRVGGPLFERTSRQVTLTPLGRQLLDDLEPHHHGVVEALARASDTARGTGGVLRVGFSSPLASEQLMTIIEAFRKDHPRCEVQIREVHLSDRFGLLRKGELDLQLIEVPVDEPDVTVGPVLVRDPLVLAVSGTHRLADRAAVSLEDLTDETVLVIDGMDDCFKARLIPDRTPSGRPIRHLATTRYWQELLAIVAAGEGVTIAAAQGTRYYPRPHLVYIPIKDADPLEYALLWRTAGVSAKGLAFVRTALEASTATRSGPL</sequence>
<dbReference type="InterPro" id="IPR036390">
    <property type="entry name" value="WH_DNA-bd_sf"/>
</dbReference>
<dbReference type="PROSITE" id="PS50931">
    <property type="entry name" value="HTH_LYSR"/>
    <property type="match status" value="1"/>
</dbReference>
<comment type="caution">
    <text evidence="6">The sequence shown here is derived from an EMBL/GenBank/DDBJ whole genome shotgun (WGS) entry which is preliminary data.</text>
</comment>
<evidence type="ECO:0000259" key="5">
    <source>
        <dbReference type="PROSITE" id="PS50931"/>
    </source>
</evidence>
<gene>
    <name evidence="6" type="ORF">HNR61_006510</name>
</gene>
<name>A0A7W3QQ51_ACTNM</name>
<evidence type="ECO:0000256" key="3">
    <source>
        <dbReference type="ARBA" id="ARBA00023125"/>
    </source>
</evidence>
<evidence type="ECO:0000313" key="6">
    <source>
        <dbReference type="EMBL" id="MBA8954853.1"/>
    </source>
</evidence>
<dbReference type="InterPro" id="IPR036388">
    <property type="entry name" value="WH-like_DNA-bd_sf"/>
</dbReference>
<accession>A0A7W3QQ51</accession>
<dbReference type="InterPro" id="IPR000847">
    <property type="entry name" value="LysR_HTH_N"/>
</dbReference>
<reference evidence="6 7" key="1">
    <citation type="submission" date="2020-08" db="EMBL/GenBank/DDBJ databases">
        <title>Genomic Encyclopedia of Type Strains, Phase IV (KMG-IV): sequencing the most valuable type-strain genomes for metagenomic binning, comparative biology and taxonomic classification.</title>
        <authorList>
            <person name="Goeker M."/>
        </authorList>
    </citation>
    <scope>NUCLEOTIDE SEQUENCE [LARGE SCALE GENOMIC DNA]</scope>
    <source>
        <strain evidence="6 7">DSM 44197</strain>
    </source>
</reference>